<organism evidence="1 2">
    <name type="scientific">Sorghum bicolor</name>
    <name type="common">Sorghum</name>
    <name type="synonym">Sorghum vulgare</name>
    <dbReference type="NCBI Taxonomy" id="4558"/>
    <lineage>
        <taxon>Eukaryota</taxon>
        <taxon>Viridiplantae</taxon>
        <taxon>Streptophyta</taxon>
        <taxon>Embryophyta</taxon>
        <taxon>Tracheophyta</taxon>
        <taxon>Spermatophyta</taxon>
        <taxon>Magnoliopsida</taxon>
        <taxon>Liliopsida</taxon>
        <taxon>Poales</taxon>
        <taxon>Poaceae</taxon>
        <taxon>PACMAD clade</taxon>
        <taxon>Panicoideae</taxon>
        <taxon>Andropogonodae</taxon>
        <taxon>Andropogoneae</taxon>
        <taxon>Sorghinae</taxon>
        <taxon>Sorghum</taxon>
    </lineage>
</organism>
<protein>
    <submittedName>
        <fullName evidence="1">Uncharacterized protein</fullName>
    </submittedName>
</protein>
<sequence>MPKDKDFLSHAECIDGDNDDDFNMNSEENIASLDPHLSEDEIDEGELVKTTYMHFIQVTSRKWTN</sequence>
<dbReference type="EMBL" id="CM027680">
    <property type="protein sequence ID" value="KAG0548328.1"/>
    <property type="molecule type" value="Genomic_DNA"/>
</dbReference>
<gene>
    <name evidence="1" type="ORF">BDA96_01G157400</name>
</gene>
<evidence type="ECO:0000313" key="2">
    <source>
        <dbReference type="Proteomes" id="UP000807115"/>
    </source>
</evidence>
<accession>A0A921RYB4</accession>
<comment type="caution">
    <text evidence="1">The sequence shown here is derived from an EMBL/GenBank/DDBJ whole genome shotgun (WGS) entry which is preliminary data.</text>
</comment>
<dbReference type="AlphaFoldDB" id="A0A921RYB4"/>
<reference evidence="1" key="1">
    <citation type="journal article" date="2019" name="BMC Genomics">
        <title>A new reference genome for Sorghum bicolor reveals high levels of sequence similarity between sweet and grain genotypes: implications for the genetics of sugar metabolism.</title>
        <authorList>
            <person name="Cooper E.A."/>
            <person name="Brenton Z.W."/>
            <person name="Flinn B.S."/>
            <person name="Jenkins J."/>
            <person name="Shu S."/>
            <person name="Flowers D."/>
            <person name="Luo F."/>
            <person name="Wang Y."/>
            <person name="Xia P."/>
            <person name="Barry K."/>
            <person name="Daum C."/>
            <person name="Lipzen A."/>
            <person name="Yoshinaga Y."/>
            <person name="Schmutz J."/>
            <person name="Saski C."/>
            <person name="Vermerris W."/>
            <person name="Kresovich S."/>
        </authorList>
    </citation>
    <scope>NUCLEOTIDE SEQUENCE</scope>
</reference>
<name>A0A921RYB4_SORBI</name>
<proteinExistence type="predicted"/>
<reference evidence="1" key="2">
    <citation type="submission" date="2020-10" db="EMBL/GenBank/DDBJ databases">
        <authorList>
            <person name="Cooper E.A."/>
            <person name="Brenton Z.W."/>
            <person name="Flinn B.S."/>
            <person name="Jenkins J."/>
            <person name="Shu S."/>
            <person name="Flowers D."/>
            <person name="Luo F."/>
            <person name="Wang Y."/>
            <person name="Xia P."/>
            <person name="Barry K."/>
            <person name="Daum C."/>
            <person name="Lipzen A."/>
            <person name="Yoshinaga Y."/>
            <person name="Schmutz J."/>
            <person name="Saski C."/>
            <person name="Vermerris W."/>
            <person name="Kresovich S."/>
        </authorList>
    </citation>
    <scope>NUCLEOTIDE SEQUENCE</scope>
</reference>
<evidence type="ECO:0000313" key="1">
    <source>
        <dbReference type="EMBL" id="KAG0548328.1"/>
    </source>
</evidence>
<dbReference type="Proteomes" id="UP000807115">
    <property type="component" value="Chromosome 1"/>
</dbReference>